<dbReference type="Gene3D" id="1.10.10.1320">
    <property type="entry name" value="Anti-sigma factor, zinc-finger domain"/>
    <property type="match status" value="1"/>
</dbReference>
<dbReference type="RefSeq" id="WP_138186456.1">
    <property type="nucleotide sequence ID" value="NZ_LS992241.1"/>
</dbReference>
<sequence length="198" mass="22306">MKCAEALEWISDYVDMPIDDPQREAIDRHLEGCEACAEQFAVWSASMDWMEDEVELELDAEQASSSTASRVMDRIYEEQDWLMPVHRRSHALSLRSRQVIAGIIAFCMAMFLCALVFLLIRNEQSNIHAVSGILPTALAGSDHSGLDAFDIELPVASNVSEPTILRVVPTIPHYWIALSLFGVTFALLLLNWLTRVRQ</sequence>
<evidence type="ECO:0000313" key="5">
    <source>
        <dbReference type="EMBL" id="SYX84574.1"/>
    </source>
</evidence>
<feature type="domain" description="Putative zinc-finger" evidence="4">
    <location>
        <begin position="3"/>
        <end position="37"/>
    </location>
</feature>
<dbReference type="Proteomes" id="UP000304148">
    <property type="component" value="Chromosome"/>
</dbReference>
<feature type="transmembrane region" description="Helical" evidence="3">
    <location>
        <begin position="99"/>
        <end position="120"/>
    </location>
</feature>
<dbReference type="InterPro" id="IPR027383">
    <property type="entry name" value="Znf_put"/>
</dbReference>
<evidence type="ECO:0000313" key="6">
    <source>
        <dbReference type="Proteomes" id="UP000304148"/>
    </source>
</evidence>
<evidence type="ECO:0000256" key="3">
    <source>
        <dbReference type="SAM" id="Phobius"/>
    </source>
</evidence>
<feature type="transmembrane region" description="Helical" evidence="3">
    <location>
        <begin position="174"/>
        <end position="193"/>
    </location>
</feature>
<dbReference type="Pfam" id="PF13490">
    <property type="entry name" value="zf-HC2"/>
    <property type="match status" value="1"/>
</dbReference>
<keyword evidence="3" id="KW-1133">Transmembrane helix</keyword>
<dbReference type="EMBL" id="LS992241">
    <property type="protein sequence ID" value="SYX84574.1"/>
    <property type="molecule type" value="Genomic_DNA"/>
</dbReference>
<keyword evidence="3" id="KW-0472">Membrane</keyword>
<comment type="similarity">
    <text evidence="1">Belongs to the zinc-associated anti-sigma factor (ZAS) superfamily. Anti-sigma-W factor family.</text>
</comment>
<gene>
    <name evidence="5" type="ORF">PBLR_12996</name>
</gene>
<proteinExistence type="inferred from homology"/>
<name>A0A383RDN2_PAEAL</name>
<evidence type="ECO:0000256" key="1">
    <source>
        <dbReference type="ARBA" id="ARBA00024353"/>
    </source>
</evidence>
<dbReference type="AlphaFoldDB" id="A0A383RDN2"/>
<keyword evidence="3" id="KW-0812">Transmembrane</keyword>
<protein>
    <recommendedName>
        <fullName evidence="2">Anti-sigma-W factor RsiW</fullName>
    </recommendedName>
</protein>
<dbReference type="InterPro" id="IPR041916">
    <property type="entry name" value="Anti_sigma_zinc_sf"/>
</dbReference>
<reference evidence="6" key="1">
    <citation type="submission" date="2018-08" db="EMBL/GenBank/DDBJ databases">
        <authorList>
            <person name="Chevrot R."/>
        </authorList>
    </citation>
    <scope>NUCLEOTIDE SEQUENCE [LARGE SCALE GENOMIC DNA]</scope>
</reference>
<evidence type="ECO:0000256" key="2">
    <source>
        <dbReference type="ARBA" id="ARBA00024438"/>
    </source>
</evidence>
<organism evidence="5 6">
    <name type="scientific">Paenibacillus alvei</name>
    <name type="common">Bacillus alvei</name>
    <dbReference type="NCBI Taxonomy" id="44250"/>
    <lineage>
        <taxon>Bacteria</taxon>
        <taxon>Bacillati</taxon>
        <taxon>Bacillota</taxon>
        <taxon>Bacilli</taxon>
        <taxon>Bacillales</taxon>
        <taxon>Paenibacillaceae</taxon>
        <taxon>Paenibacillus</taxon>
    </lineage>
</organism>
<accession>A0A383RDN2</accession>
<evidence type="ECO:0000259" key="4">
    <source>
        <dbReference type="Pfam" id="PF13490"/>
    </source>
</evidence>